<dbReference type="GO" id="GO:0016592">
    <property type="term" value="C:mediator complex"/>
    <property type="evidence" value="ECO:0007669"/>
    <property type="project" value="UniProtKB-UniRule"/>
</dbReference>
<name>A0A2G5B8B2_COERN</name>
<evidence type="ECO:0000313" key="11">
    <source>
        <dbReference type="EMBL" id="PIA15266.1"/>
    </source>
</evidence>
<feature type="domain" description="Mediator complex subunit MED14 N-terminal" evidence="10">
    <location>
        <begin position="1"/>
        <end position="188"/>
    </location>
</feature>
<evidence type="ECO:0000256" key="3">
    <source>
        <dbReference type="ARBA" id="ARBA00019619"/>
    </source>
</evidence>
<evidence type="ECO:0000256" key="9">
    <source>
        <dbReference type="RuleBase" id="RU365082"/>
    </source>
</evidence>
<reference evidence="11 12" key="1">
    <citation type="journal article" date="2015" name="Genome Biol. Evol.">
        <title>Phylogenomic analyses indicate that early fungi evolved digesting cell walls of algal ancestors of land plants.</title>
        <authorList>
            <person name="Chang Y."/>
            <person name="Wang S."/>
            <person name="Sekimoto S."/>
            <person name="Aerts A.L."/>
            <person name="Choi C."/>
            <person name="Clum A."/>
            <person name="LaButti K.M."/>
            <person name="Lindquist E.A."/>
            <person name="Yee Ngan C."/>
            <person name="Ohm R.A."/>
            <person name="Salamov A.A."/>
            <person name="Grigoriev I.V."/>
            <person name="Spatafora J.W."/>
            <person name="Berbee M.L."/>
        </authorList>
    </citation>
    <scope>NUCLEOTIDE SEQUENCE [LARGE SCALE GENOMIC DNA]</scope>
    <source>
        <strain evidence="11 12">NRRL 1564</strain>
    </source>
</reference>
<dbReference type="EMBL" id="KZ303509">
    <property type="protein sequence ID" value="PIA15266.1"/>
    <property type="molecule type" value="Genomic_DNA"/>
</dbReference>
<dbReference type="PANTHER" id="PTHR12809">
    <property type="entry name" value="MEDIATOR COMPLEX SUBUNIT"/>
    <property type="match status" value="1"/>
</dbReference>
<keyword evidence="12" id="KW-1185">Reference proteome</keyword>
<keyword evidence="7 9" id="KW-0539">Nucleus</keyword>
<comment type="subcellular location">
    <subcellularLocation>
        <location evidence="1 9">Nucleus</location>
    </subcellularLocation>
</comment>
<evidence type="ECO:0000313" key="12">
    <source>
        <dbReference type="Proteomes" id="UP000242474"/>
    </source>
</evidence>
<dbReference type="InterPro" id="IPR013947">
    <property type="entry name" value="Mediator_Med14"/>
</dbReference>
<evidence type="ECO:0000256" key="6">
    <source>
        <dbReference type="ARBA" id="ARBA00023163"/>
    </source>
</evidence>
<organism evidence="11 12">
    <name type="scientific">Coemansia reversa (strain ATCC 12441 / NRRL 1564)</name>
    <dbReference type="NCBI Taxonomy" id="763665"/>
    <lineage>
        <taxon>Eukaryota</taxon>
        <taxon>Fungi</taxon>
        <taxon>Fungi incertae sedis</taxon>
        <taxon>Zoopagomycota</taxon>
        <taxon>Kickxellomycotina</taxon>
        <taxon>Kickxellomycetes</taxon>
        <taxon>Kickxellales</taxon>
        <taxon>Kickxellaceae</taxon>
        <taxon>Coemansia</taxon>
    </lineage>
</organism>
<proteinExistence type="inferred from homology"/>
<keyword evidence="4 9" id="KW-0805">Transcription regulation</keyword>
<evidence type="ECO:0000256" key="1">
    <source>
        <dbReference type="ARBA" id="ARBA00004123"/>
    </source>
</evidence>
<dbReference type="Pfam" id="PF08638">
    <property type="entry name" value="Med14"/>
    <property type="match status" value="1"/>
</dbReference>
<evidence type="ECO:0000256" key="5">
    <source>
        <dbReference type="ARBA" id="ARBA00023159"/>
    </source>
</evidence>
<evidence type="ECO:0000256" key="4">
    <source>
        <dbReference type="ARBA" id="ARBA00023015"/>
    </source>
</evidence>
<comment type="function">
    <text evidence="9">Component of the Mediator complex, a coactivator involved in the regulated transcription of nearly all RNA polymerase II-dependent genes. Mediator functions as a bridge to convey information from gene-specific regulatory proteins to the basal RNA polymerase II transcription machinery. Mediator is recruited to promoters by direct interactions with regulatory proteins and serves as a scaffold for the assembly of a functional preinitiation complex with RNA polymerase II and the general transcription factors.</text>
</comment>
<comment type="similarity">
    <text evidence="2 9">Belongs to the Mediator complex subunit 14 family.</text>
</comment>
<sequence>MVPLSTAIGRIITFAYTELVTLVDTLASRSESDRRSEILKYTEHMSDLLTKLLVLVRWAKHAPQIQKCQNVIAYLDSQNRYFDYAVDSIYATFLSMPGVRMRNYDVGNAVDILTTGTYQRLPTAISRAVPPPKLTKRQMRETLNAIDAIIRSRILKGEPLPSAMRTYKIANGRIIFMVQKEFEATLTLLQFEKDIPWHIVNVKLLV</sequence>
<feature type="non-terminal residue" evidence="11">
    <location>
        <position position="206"/>
    </location>
</feature>
<accession>A0A2G5B8B2</accession>
<protein>
    <recommendedName>
        <fullName evidence="3 9">Mediator of RNA polymerase II transcription subunit 14</fullName>
    </recommendedName>
    <alternativeName>
        <fullName evidence="8 9">Mediator complex subunit 14</fullName>
    </alternativeName>
</protein>
<gene>
    <name evidence="11" type="ORF">COEREDRAFT_45330</name>
</gene>
<dbReference type="InterPro" id="IPR055122">
    <property type="entry name" value="Med14_N"/>
</dbReference>
<evidence type="ECO:0000256" key="7">
    <source>
        <dbReference type="ARBA" id="ARBA00023242"/>
    </source>
</evidence>
<dbReference type="PANTHER" id="PTHR12809:SF2">
    <property type="entry name" value="MEDIATOR OF RNA POLYMERASE II TRANSCRIPTION SUBUNIT 14"/>
    <property type="match status" value="1"/>
</dbReference>
<keyword evidence="6 9" id="KW-0804">Transcription</keyword>
<dbReference type="AlphaFoldDB" id="A0A2G5B8B2"/>
<dbReference type="GO" id="GO:0006357">
    <property type="term" value="P:regulation of transcription by RNA polymerase II"/>
    <property type="evidence" value="ECO:0007669"/>
    <property type="project" value="InterPro"/>
</dbReference>
<evidence type="ECO:0000256" key="8">
    <source>
        <dbReference type="ARBA" id="ARBA00032007"/>
    </source>
</evidence>
<evidence type="ECO:0000256" key="2">
    <source>
        <dbReference type="ARBA" id="ARBA00007813"/>
    </source>
</evidence>
<dbReference type="GO" id="GO:0003712">
    <property type="term" value="F:transcription coregulator activity"/>
    <property type="evidence" value="ECO:0007669"/>
    <property type="project" value="UniProtKB-UniRule"/>
</dbReference>
<dbReference type="OrthoDB" id="205099at2759"/>
<dbReference type="Proteomes" id="UP000242474">
    <property type="component" value="Unassembled WGS sequence"/>
</dbReference>
<evidence type="ECO:0000259" key="10">
    <source>
        <dbReference type="Pfam" id="PF08638"/>
    </source>
</evidence>
<dbReference type="GO" id="GO:0070847">
    <property type="term" value="C:core mediator complex"/>
    <property type="evidence" value="ECO:0007669"/>
    <property type="project" value="TreeGrafter"/>
</dbReference>
<dbReference type="STRING" id="763665.A0A2G5B8B2"/>
<comment type="subunit">
    <text evidence="9">Component of the Mediator complex.</text>
</comment>
<keyword evidence="5 9" id="KW-0010">Activator</keyword>